<sequence length="120" mass="13615">MLEKPQHYVNSSLETLKLVPYTQVQGIIYVVDSTDRRRIDQCKEEIHAILQDPKRKGIPFLMLANKQDLPDAMTPEELKSVIGLDAGRDLEVHIQPSCAAIGEGLKEGVEWLYAAIMERR</sequence>
<protein>
    <submittedName>
        <fullName evidence="6">ADP-ribosylation factor 1-like 1 (inferred by orthology to a C. elegans protein)</fullName>
    </submittedName>
</protein>
<dbReference type="InterPro" id="IPR024156">
    <property type="entry name" value="Small_GTPase_ARF"/>
</dbReference>
<feature type="binding site" evidence="3">
    <location>
        <begin position="65"/>
        <end position="68"/>
    </location>
    <ligand>
        <name>GTP</name>
        <dbReference type="ChEBI" id="CHEBI:37565"/>
    </ligand>
</feature>
<dbReference type="STRING" id="27835.A0A0N4YMW8"/>
<accession>A0A0N4YMW8</accession>
<dbReference type="Proteomes" id="UP000271162">
    <property type="component" value="Unassembled WGS sequence"/>
</dbReference>
<keyword evidence="2 3" id="KW-0342">GTP-binding</keyword>
<dbReference type="EMBL" id="UYSL01023512">
    <property type="protein sequence ID" value="VDL82278.1"/>
    <property type="molecule type" value="Genomic_DNA"/>
</dbReference>
<dbReference type="Pfam" id="PF00025">
    <property type="entry name" value="Arf"/>
    <property type="match status" value="1"/>
</dbReference>
<keyword evidence="5" id="KW-1185">Reference proteome</keyword>
<reference evidence="6" key="1">
    <citation type="submission" date="2017-02" db="UniProtKB">
        <authorList>
            <consortium name="WormBaseParasite"/>
        </authorList>
    </citation>
    <scope>IDENTIFICATION</scope>
</reference>
<dbReference type="GO" id="GO:0005525">
    <property type="term" value="F:GTP binding"/>
    <property type="evidence" value="ECO:0007669"/>
    <property type="project" value="UniProtKB-KW"/>
</dbReference>
<proteinExistence type="predicted"/>
<dbReference type="Gene3D" id="3.40.50.300">
    <property type="entry name" value="P-loop containing nucleotide triphosphate hydrolases"/>
    <property type="match status" value="1"/>
</dbReference>
<evidence type="ECO:0000256" key="3">
    <source>
        <dbReference type="PIRSR" id="PIRSR606689-1"/>
    </source>
</evidence>
<evidence type="ECO:0000313" key="5">
    <source>
        <dbReference type="Proteomes" id="UP000271162"/>
    </source>
</evidence>
<dbReference type="PANTHER" id="PTHR11711">
    <property type="entry name" value="ADP RIBOSYLATION FACTOR-RELATED"/>
    <property type="match status" value="1"/>
</dbReference>
<dbReference type="PRINTS" id="PR00328">
    <property type="entry name" value="SAR1GTPBP"/>
</dbReference>
<dbReference type="SMART" id="SM00177">
    <property type="entry name" value="ARF"/>
    <property type="match status" value="1"/>
</dbReference>
<dbReference type="AlphaFoldDB" id="A0A0N4YMW8"/>
<dbReference type="PROSITE" id="PS51417">
    <property type="entry name" value="ARF"/>
    <property type="match status" value="1"/>
</dbReference>
<organism evidence="6">
    <name type="scientific">Nippostrongylus brasiliensis</name>
    <name type="common">Rat hookworm</name>
    <dbReference type="NCBI Taxonomy" id="27835"/>
    <lineage>
        <taxon>Eukaryota</taxon>
        <taxon>Metazoa</taxon>
        <taxon>Ecdysozoa</taxon>
        <taxon>Nematoda</taxon>
        <taxon>Chromadorea</taxon>
        <taxon>Rhabditida</taxon>
        <taxon>Rhabditina</taxon>
        <taxon>Rhabditomorpha</taxon>
        <taxon>Strongyloidea</taxon>
        <taxon>Heligmosomidae</taxon>
        <taxon>Nippostrongylus</taxon>
    </lineage>
</organism>
<dbReference type="OMA" id="KSSAHSW"/>
<dbReference type="InterPro" id="IPR027417">
    <property type="entry name" value="P-loop_NTPase"/>
</dbReference>
<evidence type="ECO:0000313" key="4">
    <source>
        <dbReference type="EMBL" id="VDL82278.1"/>
    </source>
</evidence>
<evidence type="ECO:0000313" key="6">
    <source>
        <dbReference type="WBParaSite" id="NBR_0001855201-mRNA-1"/>
    </source>
</evidence>
<name>A0A0N4YMW8_NIPBR</name>
<dbReference type="InterPro" id="IPR006689">
    <property type="entry name" value="Small_GTPase_ARF/SAR"/>
</dbReference>
<keyword evidence="1 3" id="KW-0547">Nucleotide-binding</keyword>
<dbReference type="WBParaSite" id="NBR_0001855201-mRNA-1">
    <property type="protein sequence ID" value="NBR_0001855201-mRNA-1"/>
    <property type="gene ID" value="NBR_0001855201"/>
</dbReference>
<reference evidence="4 5" key="2">
    <citation type="submission" date="2018-11" db="EMBL/GenBank/DDBJ databases">
        <authorList>
            <consortium name="Pathogen Informatics"/>
        </authorList>
    </citation>
    <scope>NUCLEOTIDE SEQUENCE [LARGE SCALE GENOMIC DNA]</scope>
</reference>
<evidence type="ECO:0000256" key="2">
    <source>
        <dbReference type="ARBA" id="ARBA00023134"/>
    </source>
</evidence>
<dbReference type="GO" id="GO:0003924">
    <property type="term" value="F:GTPase activity"/>
    <property type="evidence" value="ECO:0007669"/>
    <property type="project" value="InterPro"/>
</dbReference>
<gene>
    <name evidence="4" type="ORF">NBR_LOCUS18553</name>
</gene>
<dbReference type="SUPFAM" id="SSF52540">
    <property type="entry name" value="P-loop containing nucleoside triphosphate hydrolases"/>
    <property type="match status" value="1"/>
</dbReference>
<evidence type="ECO:0000256" key="1">
    <source>
        <dbReference type="ARBA" id="ARBA00022741"/>
    </source>
</evidence>